<reference evidence="3 4" key="1">
    <citation type="submission" date="2019-11" db="EMBL/GenBank/DDBJ databases">
        <authorList>
            <person name="He Y."/>
        </authorList>
    </citation>
    <scope>NUCLEOTIDE SEQUENCE [LARGE SCALE GENOMIC DNA]</scope>
    <source>
        <strain evidence="3 4">SCSIO 58843</strain>
    </source>
</reference>
<feature type="region of interest" description="Disordered" evidence="1">
    <location>
        <begin position="1"/>
        <end position="24"/>
    </location>
</feature>
<dbReference type="SUPFAM" id="SSF51182">
    <property type="entry name" value="RmlC-like cupins"/>
    <property type="match status" value="1"/>
</dbReference>
<keyword evidence="4" id="KW-1185">Reference proteome</keyword>
<proteinExistence type="predicted"/>
<evidence type="ECO:0000259" key="2">
    <source>
        <dbReference type="Pfam" id="PF07883"/>
    </source>
</evidence>
<sequence length="111" mass="11998">MDGALSLHRGHLPPDADGPDDGEVHVDLASTAAFRVEHISSGRVSTPVEFLQLGDEWVVVLEGSAILEIDEERVELGPGDWVLVPGSRPHRLLRVEPGTRWLAVHGTTPPT</sequence>
<feature type="domain" description="Cupin type-2" evidence="2">
    <location>
        <begin position="52"/>
        <end position="92"/>
    </location>
</feature>
<dbReference type="InterPro" id="IPR014710">
    <property type="entry name" value="RmlC-like_jellyroll"/>
</dbReference>
<accession>A0A5Q2RDN8</accession>
<gene>
    <name evidence="3" type="ORF">GH723_07635</name>
</gene>
<dbReference type="Proteomes" id="UP000334019">
    <property type="component" value="Chromosome"/>
</dbReference>
<dbReference type="AlphaFoldDB" id="A0A5Q2RDN8"/>
<evidence type="ECO:0000256" key="1">
    <source>
        <dbReference type="SAM" id="MobiDB-lite"/>
    </source>
</evidence>
<dbReference type="Gene3D" id="2.60.120.10">
    <property type="entry name" value="Jelly Rolls"/>
    <property type="match status" value="1"/>
</dbReference>
<protein>
    <submittedName>
        <fullName evidence="3">Cupin domain-containing protein</fullName>
    </submittedName>
</protein>
<evidence type="ECO:0000313" key="4">
    <source>
        <dbReference type="Proteomes" id="UP000334019"/>
    </source>
</evidence>
<dbReference type="InterPro" id="IPR011051">
    <property type="entry name" value="RmlC_Cupin_sf"/>
</dbReference>
<dbReference type="InterPro" id="IPR013096">
    <property type="entry name" value="Cupin_2"/>
</dbReference>
<dbReference type="KEGG" id="atq:GH723_07635"/>
<dbReference type="Pfam" id="PF07883">
    <property type="entry name" value="Cupin_2"/>
    <property type="match status" value="1"/>
</dbReference>
<organism evidence="3 4">
    <name type="scientific">Actinomarinicola tropica</name>
    <dbReference type="NCBI Taxonomy" id="2789776"/>
    <lineage>
        <taxon>Bacteria</taxon>
        <taxon>Bacillati</taxon>
        <taxon>Actinomycetota</taxon>
        <taxon>Acidimicrobiia</taxon>
        <taxon>Acidimicrobiales</taxon>
        <taxon>Iamiaceae</taxon>
        <taxon>Actinomarinicola</taxon>
    </lineage>
</organism>
<name>A0A5Q2RDN8_9ACTN</name>
<dbReference type="EMBL" id="CP045851">
    <property type="protein sequence ID" value="QGG94988.1"/>
    <property type="molecule type" value="Genomic_DNA"/>
</dbReference>
<evidence type="ECO:0000313" key="3">
    <source>
        <dbReference type="EMBL" id="QGG94988.1"/>
    </source>
</evidence>